<evidence type="ECO:0000256" key="3">
    <source>
        <dbReference type="ARBA" id="ARBA00022801"/>
    </source>
</evidence>
<feature type="domain" description="Succinylglutamate desuccinylase/Aspartoacylase catalytic" evidence="5">
    <location>
        <begin position="39"/>
        <end position="147"/>
    </location>
</feature>
<dbReference type="AlphaFoldDB" id="A0A238J1N9"/>
<dbReference type="PANTHER" id="PTHR15162:SF7">
    <property type="entry name" value="SUCCINYLGLUTAMATE DESUCCINYLASE"/>
    <property type="match status" value="1"/>
</dbReference>
<dbReference type="InterPro" id="IPR055438">
    <property type="entry name" value="AstE_AspA_cat"/>
</dbReference>
<dbReference type="RefSeq" id="WP_093974185.1">
    <property type="nucleotide sequence ID" value="NZ_FXXQ01000007.1"/>
</dbReference>
<proteinExistence type="predicted"/>
<keyword evidence="4" id="KW-0862">Zinc</keyword>
<dbReference type="OrthoDB" id="7813621at2"/>
<dbReference type="GO" id="GO:0046872">
    <property type="term" value="F:metal ion binding"/>
    <property type="evidence" value="ECO:0007669"/>
    <property type="project" value="UniProtKB-KW"/>
</dbReference>
<accession>A0A238J1N9</accession>
<comment type="cofactor">
    <cofactor evidence="1">
        <name>Zn(2+)</name>
        <dbReference type="ChEBI" id="CHEBI:29105"/>
    </cofactor>
</comment>
<dbReference type="GO" id="GO:0016788">
    <property type="term" value="F:hydrolase activity, acting on ester bonds"/>
    <property type="evidence" value="ECO:0007669"/>
    <property type="project" value="InterPro"/>
</dbReference>
<evidence type="ECO:0000313" key="7">
    <source>
        <dbReference type="Proteomes" id="UP000201838"/>
    </source>
</evidence>
<keyword evidence="2" id="KW-0479">Metal-binding</keyword>
<evidence type="ECO:0000256" key="4">
    <source>
        <dbReference type="ARBA" id="ARBA00022833"/>
    </source>
</evidence>
<dbReference type="Proteomes" id="UP000201838">
    <property type="component" value="Unassembled WGS sequence"/>
</dbReference>
<keyword evidence="3" id="KW-0378">Hydrolase</keyword>
<evidence type="ECO:0000256" key="2">
    <source>
        <dbReference type="ARBA" id="ARBA00022723"/>
    </source>
</evidence>
<sequence length="318" mass="34822">MSATDPNKYPIELLFPDISAHKNGNTGVEYYTTFDSGVAGPHVLINALVHGNEVCGVIALEHLLETGVRPKKGKLTLGFSNVAAYQAFDPAEPMASRFLDEDMNRVWDVETLDGDRTTYEVERARQIRPLIDTVDLLFDVHSMQHKTAPVIVAGPLDKSIAMSRRLGTPDIIVSDGGHAAGKRLRDYGGFGDPDSQKTAVLIECGQHWEADAAPVAIDSVYRWLLMHEMIDPEVAAPNLRPLPPRQRVVQVVAPVTVESENFVFAQPFTGLETLAKGELIGTEGDKEIRAPHDGCVLIMPSRRLTPGATAVRLGRWVD</sequence>
<keyword evidence="7" id="KW-1185">Reference proteome</keyword>
<evidence type="ECO:0000259" key="5">
    <source>
        <dbReference type="Pfam" id="PF24827"/>
    </source>
</evidence>
<evidence type="ECO:0000313" key="6">
    <source>
        <dbReference type="EMBL" id="SMX24231.1"/>
    </source>
</evidence>
<dbReference type="PANTHER" id="PTHR15162">
    <property type="entry name" value="ASPARTOACYLASE"/>
    <property type="match status" value="1"/>
</dbReference>
<protein>
    <submittedName>
        <fullName evidence="6">Succinylglutamate desuccinylase</fullName>
    </submittedName>
</protein>
<dbReference type="GO" id="GO:0005829">
    <property type="term" value="C:cytosol"/>
    <property type="evidence" value="ECO:0007669"/>
    <property type="project" value="TreeGrafter"/>
</dbReference>
<reference evidence="6 7" key="1">
    <citation type="submission" date="2017-05" db="EMBL/GenBank/DDBJ databases">
        <authorList>
            <person name="Song R."/>
            <person name="Chenine A.L."/>
            <person name="Ruprecht R.M."/>
        </authorList>
    </citation>
    <scope>NUCLEOTIDE SEQUENCE [LARGE SCALE GENOMIC DNA]</scope>
    <source>
        <strain evidence="6 7">CECT 8489</strain>
    </source>
</reference>
<dbReference type="SUPFAM" id="SSF53187">
    <property type="entry name" value="Zn-dependent exopeptidases"/>
    <property type="match status" value="1"/>
</dbReference>
<organism evidence="6 7">
    <name type="scientific">Boseongicola aestuarii</name>
    <dbReference type="NCBI Taxonomy" id="1470561"/>
    <lineage>
        <taxon>Bacteria</taxon>
        <taxon>Pseudomonadati</taxon>
        <taxon>Pseudomonadota</taxon>
        <taxon>Alphaproteobacteria</taxon>
        <taxon>Rhodobacterales</taxon>
        <taxon>Paracoccaceae</taxon>
        <taxon>Boseongicola</taxon>
    </lineage>
</organism>
<dbReference type="EMBL" id="FXXQ01000007">
    <property type="protein sequence ID" value="SMX24231.1"/>
    <property type="molecule type" value="Genomic_DNA"/>
</dbReference>
<evidence type="ECO:0000256" key="1">
    <source>
        <dbReference type="ARBA" id="ARBA00001947"/>
    </source>
</evidence>
<dbReference type="Pfam" id="PF24827">
    <property type="entry name" value="AstE_AspA_cat"/>
    <property type="match status" value="1"/>
</dbReference>
<dbReference type="InterPro" id="IPR050178">
    <property type="entry name" value="AspA/AstE_fam"/>
</dbReference>
<gene>
    <name evidence="6" type="ORF">BOA8489_02354</name>
</gene>
<dbReference type="Gene3D" id="3.40.630.10">
    <property type="entry name" value="Zn peptidases"/>
    <property type="match status" value="1"/>
</dbReference>
<name>A0A238J1N9_9RHOB</name>